<dbReference type="Pfam" id="PF00248">
    <property type="entry name" value="Aldo_ket_red"/>
    <property type="match status" value="1"/>
</dbReference>
<feature type="active site" description="Proton donor" evidence="4">
    <location>
        <position position="50"/>
    </location>
</feature>
<dbReference type="STRING" id="1223515.B842_10240"/>
<dbReference type="OrthoDB" id="9804790at2"/>
<dbReference type="KEGG" id="chm:B842_10240"/>
<keyword evidence="10" id="KW-1185">Reference proteome</keyword>
<evidence type="ECO:0000256" key="5">
    <source>
        <dbReference type="PIRSR" id="PIRSR000097-2"/>
    </source>
</evidence>
<dbReference type="SUPFAM" id="SSF51430">
    <property type="entry name" value="NAD(P)-linked oxidoreductase"/>
    <property type="match status" value="1"/>
</dbReference>
<name>A0A0B5DAB8_9CORY</name>
<dbReference type="RefSeq" id="WP_040086555.1">
    <property type="nucleotide sequence ID" value="NZ_BCSU01000005.1"/>
</dbReference>
<evidence type="ECO:0000256" key="4">
    <source>
        <dbReference type="PIRSR" id="PIRSR000097-1"/>
    </source>
</evidence>
<feature type="region of interest" description="Disordered" evidence="7">
    <location>
        <begin position="262"/>
        <end position="281"/>
    </location>
</feature>
<dbReference type="AlphaFoldDB" id="A0A0B5DAB8"/>
<dbReference type="InterPro" id="IPR018170">
    <property type="entry name" value="Aldo/ket_reductase_CS"/>
</dbReference>
<dbReference type="PANTHER" id="PTHR43827">
    <property type="entry name" value="2,5-DIKETO-D-GLUCONIC ACID REDUCTASE"/>
    <property type="match status" value="1"/>
</dbReference>
<evidence type="ECO:0000259" key="8">
    <source>
        <dbReference type="Pfam" id="PF00248"/>
    </source>
</evidence>
<feature type="domain" description="NADP-dependent oxidoreductase" evidence="8">
    <location>
        <begin position="23"/>
        <end position="260"/>
    </location>
</feature>
<dbReference type="PANTHER" id="PTHR43827:SF3">
    <property type="entry name" value="NADP-DEPENDENT OXIDOREDUCTASE DOMAIN-CONTAINING PROTEIN"/>
    <property type="match status" value="1"/>
</dbReference>
<evidence type="ECO:0000256" key="3">
    <source>
        <dbReference type="ARBA" id="ARBA00023002"/>
    </source>
</evidence>
<keyword evidence="2" id="KW-0521">NADP</keyword>
<accession>A0A0B5DAB8</accession>
<dbReference type="InterPro" id="IPR023210">
    <property type="entry name" value="NADP_OxRdtase_dom"/>
</dbReference>
<dbReference type="PRINTS" id="PR00069">
    <property type="entry name" value="ALDKETRDTASE"/>
</dbReference>
<keyword evidence="3" id="KW-0560">Oxidoreductase</keyword>
<evidence type="ECO:0000256" key="1">
    <source>
        <dbReference type="ARBA" id="ARBA00007905"/>
    </source>
</evidence>
<evidence type="ECO:0000256" key="7">
    <source>
        <dbReference type="SAM" id="MobiDB-lite"/>
    </source>
</evidence>
<dbReference type="InterPro" id="IPR020471">
    <property type="entry name" value="AKR"/>
</dbReference>
<dbReference type="GO" id="GO:0016616">
    <property type="term" value="F:oxidoreductase activity, acting on the CH-OH group of donors, NAD or NADP as acceptor"/>
    <property type="evidence" value="ECO:0007669"/>
    <property type="project" value="UniProtKB-ARBA"/>
</dbReference>
<dbReference type="InterPro" id="IPR036812">
    <property type="entry name" value="NAD(P)_OxRdtase_dom_sf"/>
</dbReference>
<dbReference type="FunFam" id="3.20.20.100:FF:000015">
    <property type="entry name" value="Oxidoreductase, aldo/keto reductase family"/>
    <property type="match status" value="1"/>
</dbReference>
<sequence>MTVPTITLNDNTSIPQLGFGVFQIPPEDTERLVSEALEAGYRHIDTAAIYRNEEGVGRAIAASGIPRDELYVTTKLWNRRHDDPEVALAESLERLGLDNVDLYLIHWPCPRQNRYVEAWRGLIGLREQGLTTSIGVSNFLPEHLDRLEMQTPVTPAVNQVELHPAFQPWKDIDAARVHGIRVQAWSPLGMGRNGLLDAPEVVDVAAAHGVSPAQAIIRWHLQNGVILFPKSAHPERIRENIDVFGFELTPDEMAAITSLDEGEAGRVGPHPNEFEPAPAGS</sequence>
<dbReference type="Proteomes" id="UP000031524">
    <property type="component" value="Chromosome"/>
</dbReference>
<evidence type="ECO:0000313" key="9">
    <source>
        <dbReference type="EMBL" id="AJE33897.1"/>
    </source>
</evidence>
<dbReference type="PIRSF" id="PIRSF000097">
    <property type="entry name" value="AKR"/>
    <property type="match status" value="1"/>
</dbReference>
<evidence type="ECO:0000256" key="6">
    <source>
        <dbReference type="PIRSR" id="PIRSR000097-3"/>
    </source>
</evidence>
<protein>
    <submittedName>
        <fullName evidence="9">Oxidoreductase</fullName>
    </submittedName>
</protein>
<dbReference type="EMBL" id="CP005286">
    <property type="protein sequence ID" value="AJE33897.1"/>
    <property type="molecule type" value="Genomic_DNA"/>
</dbReference>
<evidence type="ECO:0000313" key="10">
    <source>
        <dbReference type="Proteomes" id="UP000031524"/>
    </source>
</evidence>
<comment type="similarity">
    <text evidence="1">Belongs to the aldo/keto reductase family.</text>
</comment>
<dbReference type="HOGENOM" id="CLU_023205_0_1_11"/>
<proteinExistence type="inferred from homology"/>
<feature type="binding site" evidence="5">
    <location>
        <position position="106"/>
    </location>
    <ligand>
        <name>substrate</name>
    </ligand>
</feature>
<evidence type="ECO:0000256" key="2">
    <source>
        <dbReference type="ARBA" id="ARBA00022857"/>
    </source>
</evidence>
<reference evidence="9 10" key="1">
    <citation type="submission" date="2013-04" db="EMBL/GenBank/DDBJ databases">
        <title>Complete genome sequence of Corynebacterium humireducens DSM 45392(T), isolated from a wastewater-fed microbial fuel cell.</title>
        <authorList>
            <person name="Ruckert C."/>
            <person name="Albersmeier A."/>
            <person name="Kalinowski J."/>
        </authorList>
    </citation>
    <scope>NUCLEOTIDE SEQUENCE [LARGE SCALE GENOMIC DNA]</scope>
    <source>
        <strain evidence="10">MFC-5</strain>
    </source>
</reference>
<dbReference type="PROSITE" id="PS00798">
    <property type="entry name" value="ALDOKETO_REDUCTASE_1"/>
    <property type="match status" value="1"/>
</dbReference>
<feature type="site" description="Lowers pKa of active site Tyr" evidence="6">
    <location>
        <position position="75"/>
    </location>
</feature>
<gene>
    <name evidence="9" type="ORF">B842_10240</name>
</gene>
<organism evidence="9 10">
    <name type="scientific">Corynebacterium humireducens NBRC 106098 = DSM 45392</name>
    <dbReference type="NCBI Taxonomy" id="1223515"/>
    <lineage>
        <taxon>Bacteria</taxon>
        <taxon>Bacillati</taxon>
        <taxon>Actinomycetota</taxon>
        <taxon>Actinomycetes</taxon>
        <taxon>Mycobacteriales</taxon>
        <taxon>Corynebacteriaceae</taxon>
        <taxon>Corynebacterium</taxon>
    </lineage>
</organism>
<dbReference type="Gene3D" id="3.20.20.100">
    <property type="entry name" value="NADP-dependent oxidoreductase domain"/>
    <property type="match status" value="1"/>
</dbReference>